<evidence type="ECO:0000313" key="5">
    <source>
        <dbReference type="Proteomes" id="UP000701853"/>
    </source>
</evidence>
<keyword evidence="2" id="KW-1133">Transmembrane helix</keyword>
<proteinExistence type="predicted"/>
<gene>
    <name evidence="4" type="ORF">CXB51_033766</name>
</gene>
<feature type="region of interest" description="Disordered" evidence="1">
    <location>
        <begin position="637"/>
        <end position="663"/>
    </location>
</feature>
<dbReference type="InterPro" id="IPR025724">
    <property type="entry name" value="GAG-pre-integrase_dom"/>
</dbReference>
<name>A0A8J5Y7R8_9ROSI</name>
<protein>
    <recommendedName>
        <fullName evidence="3">Integrase catalytic domain-containing protein</fullName>
    </recommendedName>
</protein>
<dbReference type="SUPFAM" id="SSF56672">
    <property type="entry name" value="DNA/RNA polymerases"/>
    <property type="match status" value="1"/>
</dbReference>
<evidence type="ECO:0000259" key="3">
    <source>
        <dbReference type="PROSITE" id="PS50994"/>
    </source>
</evidence>
<dbReference type="Pfam" id="PF07727">
    <property type="entry name" value="RVT_2"/>
    <property type="match status" value="2"/>
</dbReference>
<dbReference type="CDD" id="cd09272">
    <property type="entry name" value="RNase_HI_RT_Ty1"/>
    <property type="match status" value="1"/>
</dbReference>
<keyword evidence="2" id="KW-0812">Transmembrane</keyword>
<feature type="compositionally biased region" description="Low complexity" evidence="1">
    <location>
        <begin position="639"/>
        <end position="650"/>
    </location>
</feature>
<comment type="caution">
    <text evidence="4">The sequence shown here is derived from an EMBL/GenBank/DDBJ whole genome shotgun (WGS) entry which is preliminary data.</text>
</comment>
<dbReference type="Pfam" id="PF25597">
    <property type="entry name" value="SH3_retrovirus"/>
    <property type="match status" value="1"/>
</dbReference>
<dbReference type="GO" id="GO:0015074">
    <property type="term" value="P:DNA integration"/>
    <property type="evidence" value="ECO:0007669"/>
    <property type="project" value="InterPro"/>
</dbReference>
<dbReference type="PROSITE" id="PS50994">
    <property type="entry name" value="INTEGRASE"/>
    <property type="match status" value="1"/>
</dbReference>
<dbReference type="InterPro" id="IPR043502">
    <property type="entry name" value="DNA/RNA_pol_sf"/>
</dbReference>
<dbReference type="InterPro" id="IPR036397">
    <property type="entry name" value="RNaseH_sf"/>
</dbReference>
<organism evidence="4 5">
    <name type="scientific">Gossypium anomalum</name>
    <dbReference type="NCBI Taxonomy" id="47600"/>
    <lineage>
        <taxon>Eukaryota</taxon>
        <taxon>Viridiplantae</taxon>
        <taxon>Streptophyta</taxon>
        <taxon>Embryophyta</taxon>
        <taxon>Tracheophyta</taxon>
        <taxon>Spermatophyta</taxon>
        <taxon>Magnoliopsida</taxon>
        <taxon>eudicotyledons</taxon>
        <taxon>Gunneridae</taxon>
        <taxon>Pentapetalae</taxon>
        <taxon>rosids</taxon>
        <taxon>malvids</taxon>
        <taxon>Malvales</taxon>
        <taxon>Malvaceae</taxon>
        <taxon>Malvoideae</taxon>
        <taxon>Gossypium</taxon>
    </lineage>
</organism>
<dbReference type="InterPro" id="IPR001584">
    <property type="entry name" value="Integrase_cat-core"/>
</dbReference>
<evidence type="ECO:0000313" key="4">
    <source>
        <dbReference type="EMBL" id="KAG8474391.1"/>
    </source>
</evidence>
<dbReference type="OrthoDB" id="1749397at2759"/>
<dbReference type="GO" id="GO:0003676">
    <property type="term" value="F:nucleic acid binding"/>
    <property type="evidence" value="ECO:0007669"/>
    <property type="project" value="InterPro"/>
</dbReference>
<feature type="domain" description="Integrase catalytic" evidence="3">
    <location>
        <begin position="477"/>
        <end position="577"/>
    </location>
</feature>
<dbReference type="PANTHER" id="PTHR11439">
    <property type="entry name" value="GAG-POL-RELATED RETROTRANSPOSON"/>
    <property type="match status" value="1"/>
</dbReference>
<dbReference type="AlphaFoldDB" id="A0A8J5Y7R8"/>
<sequence length="1123" mass="123036">MALLVAAVPLFVAVVEVFALGSSAKYAVAMVTLLSGTTIGITVMRHRRLKLQWCNKVNRYLVRSRIIGGVAFGHKMDLVRDLVKIRWLTVKIGCLPMFISGLMWELQLWIHVGHMQHTTPLGQNPFVAPGARPPNDGFHSAYGHQSLAQPYGDIGGPPTQTYGPNSTGQGFGPSGSVRPCLNDGKISFKANVNCVNLDGPMQNTAPAVPWRTKSRARVFDVDSSQYDSSQFVGIPRLPELHASDYSDATAYDSNCDGTGSYVPLLVESKSSLLMGNGAPTRISSIGHTVLPTPNKVLHLSNVLCVPSIQKNLMSVSQFASDNNVFFEFHPMYCVIKDTQTHEVLMRGRFRDGLYQFTVAQSVPPATMPFIHNAEVLSSSTNNNVFDLWHKRLGHLSDAVVKDVLNKSNVAFTKKCLGSVCIACQKGKAHKLPFVSSTTEYLELFELVVSDLWGPASVACEGNLYYVSFIDMCSRFTLSDWGGEFRAFASVLASHGILHRLSCPHTSEQNGVAERKHRHIVETGLILLAQATLPMMYWGYAFWSAVHLINPSPLLFCRANLLIRRCMSQPCTFLGYSSQHKGYHYLTPDGKMVISRHVVFDEQRFPFSSAVKDTDSTPGCIPTYVPVVRPSAIQPLVRQSSAPSSESGPSIPVEPSASYTPTLSGSVDVSSGGCPSCPGHLVPEVTVSLGNTHPMVTRSKAVEEALAHIEWKQAVQAEFDALVANSTWCLVPLPPGRKVIGCKWLFKVKKNPDGTIARHKARLVAKGCSQALGCDFKETFSPVVKPATIRVILSVAVSKGWKLRQVDVSNAFLNGDLTDEVFMQQPPGYVQSGFLTSAGFVLSKSDASLFVHVTTTSTLYVLVYVDDIIITGNELGSIDDFVQQLHSKFSLKDMGDLHYFLGVEVTRMPTRSLHLCQRKYIRDVLDRSGLANAKSVNTPMISSSILSKNDGDFLSDPTDYRSLAVGYADANWGLDFDDRRSTTGYCIFFGHTPVSWSSKKQQVVSRSTAEAEYQSLAAAASDVTWLLSLLQELHLCSADVSVLWCDNSSAVAVAANPVLHFKFKHVELDLFFVREKVTAGSLVVSEVPACDQVADVLTKPLLTSAFTRFQNFLQVCPTEKMGEC</sequence>
<evidence type="ECO:0000256" key="1">
    <source>
        <dbReference type="SAM" id="MobiDB-lite"/>
    </source>
</evidence>
<evidence type="ECO:0000256" key="2">
    <source>
        <dbReference type="SAM" id="Phobius"/>
    </source>
</evidence>
<keyword evidence="2" id="KW-0472">Membrane</keyword>
<dbReference type="Proteomes" id="UP000701853">
    <property type="component" value="Chromosome 12"/>
</dbReference>
<dbReference type="InterPro" id="IPR012337">
    <property type="entry name" value="RNaseH-like_sf"/>
</dbReference>
<dbReference type="Gene3D" id="3.30.420.10">
    <property type="entry name" value="Ribonuclease H-like superfamily/Ribonuclease H"/>
    <property type="match status" value="1"/>
</dbReference>
<feature type="transmembrane region" description="Helical" evidence="2">
    <location>
        <begin position="29"/>
        <end position="46"/>
    </location>
</feature>
<dbReference type="SUPFAM" id="SSF53098">
    <property type="entry name" value="Ribonuclease H-like"/>
    <property type="match status" value="1"/>
</dbReference>
<dbReference type="Pfam" id="PF13976">
    <property type="entry name" value="gag_pre-integrs"/>
    <property type="match status" value="1"/>
</dbReference>
<accession>A0A8J5Y7R8</accession>
<reference evidence="4 5" key="1">
    <citation type="journal article" date="2021" name="bioRxiv">
        <title>The Gossypium anomalum genome as a resource for cotton improvement and evolutionary analysis of hybrid incompatibility.</title>
        <authorList>
            <person name="Grover C.E."/>
            <person name="Yuan D."/>
            <person name="Arick M.A."/>
            <person name="Miller E.R."/>
            <person name="Hu G."/>
            <person name="Peterson D.G."/>
            <person name="Wendel J.F."/>
            <person name="Udall J.A."/>
        </authorList>
    </citation>
    <scope>NUCLEOTIDE SEQUENCE [LARGE SCALE GENOMIC DNA]</scope>
    <source>
        <strain evidence="4">JFW-Udall</strain>
        <tissue evidence="4">Leaf</tissue>
    </source>
</reference>
<keyword evidence="5" id="KW-1185">Reference proteome</keyword>
<dbReference type="EMBL" id="JAHUZN010000012">
    <property type="protein sequence ID" value="KAG8474391.1"/>
    <property type="molecule type" value="Genomic_DNA"/>
</dbReference>
<dbReference type="InterPro" id="IPR057670">
    <property type="entry name" value="SH3_retrovirus"/>
</dbReference>
<dbReference type="InterPro" id="IPR013103">
    <property type="entry name" value="RVT_2"/>
</dbReference>
<dbReference type="PANTHER" id="PTHR11439:SF467">
    <property type="entry name" value="INTEGRASE CATALYTIC DOMAIN-CONTAINING PROTEIN"/>
    <property type="match status" value="1"/>
</dbReference>